<organism evidence="1 2">
    <name type="scientific">Strongylus vulgaris</name>
    <name type="common">Blood worm</name>
    <dbReference type="NCBI Taxonomy" id="40348"/>
    <lineage>
        <taxon>Eukaryota</taxon>
        <taxon>Metazoa</taxon>
        <taxon>Ecdysozoa</taxon>
        <taxon>Nematoda</taxon>
        <taxon>Chromadorea</taxon>
        <taxon>Rhabditida</taxon>
        <taxon>Rhabditina</taxon>
        <taxon>Rhabditomorpha</taxon>
        <taxon>Strongyloidea</taxon>
        <taxon>Strongylidae</taxon>
        <taxon>Strongylus</taxon>
    </lineage>
</organism>
<gene>
    <name evidence="1" type="ORF">SVUK_LOCUS7072</name>
</gene>
<accession>A0A3P7J2B9</accession>
<name>A0A3P7J2B9_STRVU</name>
<dbReference type="EMBL" id="UYYB01023523">
    <property type="protein sequence ID" value="VDM72074.1"/>
    <property type="molecule type" value="Genomic_DNA"/>
</dbReference>
<sequence length="195" mass="22403">MKQEIVMRLKGELENCKNTEGERKQKREDTEKKRVELKKRIFANLAQTRTLSAEMDNFGVERVALVKNDHEVRAKLADFRARISGMAENRERLESSIVDLRHSVIVDPTLISGVYVDNFMLEEVQNMAQSIANEVCAKKDCFDMTAVIAEVQAIENLRTQRLELTEKLAAKTEMLSALEGDNGKEDYRAFFKKFL</sequence>
<keyword evidence="2" id="KW-1185">Reference proteome</keyword>
<dbReference type="OrthoDB" id="5831910at2759"/>
<evidence type="ECO:0000313" key="1">
    <source>
        <dbReference type="EMBL" id="VDM72074.1"/>
    </source>
</evidence>
<evidence type="ECO:0000313" key="2">
    <source>
        <dbReference type="Proteomes" id="UP000270094"/>
    </source>
</evidence>
<dbReference type="Proteomes" id="UP000270094">
    <property type="component" value="Unassembled WGS sequence"/>
</dbReference>
<dbReference type="AlphaFoldDB" id="A0A3P7J2B9"/>
<protein>
    <submittedName>
        <fullName evidence="1">Uncharacterized protein</fullName>
    </submittedName>
</protein>
<reference evidence="1 2" key="1">
    <citation type="submission" date="2018-11" db="EMBL/GenBank/DDBJ databases">
        <authorList>
            <consortium name="Pathogen Informatics"/>
        </authorList>
    </citation>
    <scope>NUCLEOTIDE SEQUENCE [LARGE SCALE GENOMIC DNA]</scope>
</reference>
<proteinExistence type="predicted"/>